<dbReference type="SUPFAM" id="SSF53474">
    <property type="entry name" value="alpha/beta-Hydrolases"/>
    <property type="match status" value="1"/>
</dbReference>
<dbReference type="Pfam" id="PF00756">
    <property type="entry name" value="Esterase"/>
    <property type="match status" value="1"/>
</dbReference>
<organism evidence="1 2">
    <name type="scientific">Subdoligranulum variabile</name>
    <dbReference type="NCBI Taxonomy" id="214851"/>
    <lineage>
        <taxon>Bacteria</taxon>
        <taxon>Bacillati</taxon>
        <taxon>Bacillota</taxon>
        <taxon>Clostridia</taxon>
        <taxon>Eubacteriales</taxon>
        <taxon>Oscillospiraceae</taxon>
        <taxon>Subdoligranulum</taxon>
    </lineage>
</organism>
<comment type="caution">
    <text evidence="1">The sequence shown here is derived from an EMBL/GenBank/DDBJ whole genome shotgun (WGS) entry which is preliminary data.</text>
</comment>
<name>A0A921LMN2_9FIRM</name>
<dbReference type="GO" id="GO:0016747">
    <property type="term" value="F:acyltransferase activity, transferring groups other than amino-acyl groups"/>
    <property type="evidence" value="ECO:0007669"/>
    <property type="project" value="TreeGrafter"/>
</dbReference>
<dbReference type="PANTHER" id="PTHR48098">
    <property type="entry name" value="ENTEROCHELIN ESTERASE-RELATED"/>
    <property type="match status" value="1"/>
</dbReference>
<reference evidence="1" key="1">
    <citation type="journal article" date="2021" name="PeerJ">
        <title>Extensive microbial diversity within the chicken gut microbiome revealed by metagenomics and culture.</title>
        <authorList>
            <person name="Gilroy R."/>
            <person name="Ravi A."/>
            <person name="Getino M."/>
            <person name="Pursley I."/>
            <person name="Horton D.L."/>
            <person name="Alikhan N.F."/>
            <person name="Baker D."/>
            <person name="Gharbi K."/>
            <person name="Hall N."/>
            <person name="Watson M."/>
            <person name="Adriaenssens E.M."/>
            <person name="Foster-Nyarko E."/>
            <person name="Jarju S."/>
            <person name="Secka A."/>
            <person name="Antonio M."/>
            <person name="Oren A."/>
            <person name="Chaudhuri R.R."/>
            <person name="La Ragione R."/>
            <person name="Hildebrand F."/>
            <person name="Pallen M.J."/>
        </authorList>
    </citation>
    <scope>NUCLEOTIDE SEQUENCE</scope>
    <source>
        <strain evidence="1">ChiBcec21-2208</strain>
    </source>
</reference>
<gene>
    <name evidence="1" type="ORF">K8V20_03300</name>
</gene>
<dbReference type="EMBL" id="DYVE01000083">
    <property type="protein sequence ID" value="HJG27656.1"/>
    <property type="molecule type" value="Genomic_DNA"/>
</dbReference>
<dbReference type="PANTHER" id="PTHR48098:SF1">
    <property type="entry name" value="DIACYLGLYCEROL ACYLTRANSFERASE_MYCOLYLTRANSFERASE AG85A"/>
    <property type="match status" value="1"/>
</dbReference>
<dbReference type="AlphaFoldDB" id="A0A921LMN2"/>
<dbReference type="InterPro" id="IPR000801">
    <property type="entry name" value="Esterase-like"/>
</dbReference>
<dbReference type="Gene3D" id="3.40.50.1820">
    <property type="entry name" value="alpha/beta hydrolase"/>
    <property type="match status" value="1"/>
</dbReference>
<accession>A0A921LMN2</accession>
<evidence type="ECO:0000313" key="1">
    <source>
        <dbReference type="EMBL" id="HJG27656.1"/>
    </source>
</evidence>
<dbReference type="InterPro" id="IPR029058">
    <property type="entry name" value="AB_hydrolase_fold"/>
</dbReference>
<reference evidence="1" key="2">
    <citation type="submission" date="2021-09" db="EMBL/GenBank/DDBJ databases">
        <authorList>
            <person name="Gilroy R."/>
        </authorList>
    </citation>
    <scope>NUCLEOTIDE SEQUENCE</scope>
    <source>
        <strain evidence="1">ChiBcec21-2208</strain>
    </source>
</reference>
<dbReference type="InterPro" id="IPR050583">
    <property type="entry name" value="Mycobacterial_A85_antigen"/>
</dbReference>
<dbReference type="Proteomes" id="UP000782880">
    <property type="component" value="Unassembled WGS sequence"/>
</dbReference>
<protein>
    <submittedName>
        <fullName evidence="1">Esterase family protein</fullName>
    </submittedName>
</protein>
<sequence>MALIQVNFVSQTLMRTVPLQVVLPVDKFTVPGQPLPERQYPTLYLLHGIFGNYTDWVSGTRIQRWAEEHDLAVVMPSGDNRFYVDQPASRDLYGEFIGRELVEITRRMFPLSRKREDTFIGGLSMGGYGALRNGLKYHETFGAIAALSTANVVATLDQYTDDAPVFFQGKPYIEALFGPVAQIPGSDKDLLYLADRLADVPDKPRVYLACGQSDHLLPVNRALAHDLEARHFAVTYREAPGDHEWDFWDSQIRQVVEWLPLGGAAAGVNSGNVGV</sequence>
<evidence type="ECO:0000313" key="2">
    <source>
        <dbReference type="Proteomes" id="UP000782880"/>
    </source>
</evidence>
<proteinExistence type="predicted"/>